<evidence type="ECO:0000256" key="4">
    <source>
        <dbReference type="ARBA" id="ARBA00032108"/>
    </source>
</evidence>
<protein>
    <recommendedName>
        <fullName evidence="4">Peptidoglycan hydrolase</fullName>
    </recommendedName>
</protein>
<dbReference type="AlphaFoldDB" id="A0AB34PHS2"/>
<sequence>MQMIHLRFWLSCLLTILLGCHAMSAQHLNPTYQAYAKRYADEAIRQMNKHGVPASITIAQGMVETGAGTSSLAKEHNNHFGIKCHRSWTGKKTHRTDDRPNECFRSYNSYQESFEDHSLFLKQPRYQSLFRLDIRDYKGWAVGLQRCGYATNKGYANLLIKMVEDYQLYTFDRGKVPFWFDGKTKYQAERSAGKRSHGRREGVVRQAYLSYGLLYVLAKRGESLSDIAEEFDLSVKKIAKYNDIPVDFPLSDNMVVFLQHKNAKATDPHFTHVVKVGESMHSISQMYGMRMKNLYKLNDKDGEYVPQEGDILRLR</sequence>
<dbReference type="Proteomes" id="UP000030136">
    <property type="component" value="Unassembled WGS sequence"/>
</dbReference>
<evidence type="ECO:0000313" key="8">
    <source>
        <dbReference type="Proteomes" id="UP000030136"/>
    </source>
</evidence>
<dbReference type="PROSITE" id="PS51782">
    <property type="entry name" value="LYSM"/>
    <property type="match status" value="1"/>
</dbReference>
<evidence type="ECO:0000256" key="3">
    <source>
        <dbReference type="ARBA" id="ARBA00022801"/>
    </source>
</evidence>
<dbReference type="PROSITE" id="PS51257">
    <property type="entry name" value="PROKAR_LIPOPROTEIN"/>
    <property type="match status" value="1"/>
</dbReference>
<feature type="signal peptide" evidence="5">
    <location>
        <begin position="1"/>
        <end position="25"/>
    </location>
</feature>
<dbReference type="Pfam" id="PF01476">
    <property type="entry name" value="LysM"/>
    <property type="match status" value="2"/>
</dbReference>
<feature type="domain" description="LysM" evidence="6">
    <location>
        <begin position="270"/>
        <end position="314"/>
    </location>
</feature>
<keyword evidence="3" id="KW-0378">Hydrolase</keyword>
<dbReference type="PANTHER" id="PTHR33308:SF9">
    <property type="entry name" value="PEPTIDOGLYCAN HYDROLASE FLGJ"/>
    <property type="match status" value="1"/>
</dbReference>
<dbReference type="EMBL" id="JQJC01000001">
    <property type="protein sequence ID" value="KGN96962.1"/>
    <property type="molecule type" value="Genomic_DNA"/>
</dbReference>
<dbReference type="InterPro" id="IPR002901">
    <property type="entry name" value="MGlyc_endo_b_GlcNAc-like_dom"/>
</dbReference>
<dbReference type="SMART" id="SM00257">
    <property type="entry name" value="LysM"/>
    <property type="match status" value="2"/>
</dbReference>
<dbReference type="GO" id="GO:0031640">
    <property type="term" value="P:killing of cells of another organism"/>
    <property type="evidence" value="ECO:0007669"/>
    <property type="project" value="UniProtKB-KW"/>
</dbReference>
<evidence type="ECO:0000313" key="7">
    <source>
        <dbReference type="EMBL" id="KGN96962.1"/>
    </source>
</evidence>
<dbReference type="PANTHER" id="PTHR33308">
    <property type="entry name" value="PEPTIDOGLYCAN HYDROLASE FLGJ"/>
    <property type="match status" value="1"/>
</dbReference>
<dbReference type="GO" id="GO:0004040">
    <property type="term" value="F:amidase activity"/>
    <property type="evidence" value="ECO:0007669"/>
    <property type="project" value="InterPro"/>
</dbReference>
<accession>A0AB34PHS2</accession>
<dbReference type="CDD" id="cd00118">
    <property type="entry name" value="LysM"/>
    <property type="match status" value="1"/>
</dbReference>
<proteinExistence type="predicted"/>
<gene>
    <name evidence="7" type="ORF">HQ38_00140</name>
</gene>
<organism evidence="7 8">
    <name type="scientific">Porphyromonas crevioricanis</name>
    <dbReference type="NCBI Taxonomy" id="393921"/>
    <lineage>
        <taxon>Bacteria</taxon>
        <taxon>Pseudomonadati</taxon>
        <taxon>Bacteroidota</taxon>
        <taxon>Bacteroidia</taxon>
        <taxon>Bacteroidales</taxon>
        <taxon>Porphyromonadaceae</taxon>
        <taxon>Porphyromonas</taxon>
    </lineage>
</organism>
<dbReference type="Pfam" id="PF01832">
    <property type="entry name" value="Glucosaminidase"/>
    <property type="match status" value="1"/>
</dbReference>
<keyword evidence="5" id="KW-0732">Signal</keyword>
<reference evidence="7 8" key="1">
    <citation type="submission" date="2014-08" db="EMBL/GenBank/DDBJ databases">
        <title>Porphyromonas crevioricanis strain:COT-253_OH1447 Genome sequencing.</title>
        <authorList>
            <person name="Wallis C."/>
            <person name="Deusch O."/>
            <person name="O'Flynn C."/>
            <person name="Davis I."/>
            <person name="Jospin G."/>
            <person name="Darling A.E."/>
            <person name="Coil D.A."/>
            <person name="Alexiev A."/>
            <person name="Horsfall A."/>
            <person name="Kirkwood N."/>
            <person name="Harris S."/>
            <person name="Eisen J.A."/>
        </authorList>
    </citation>
    <scope>NUCLEOTIDE SEQUENCE [LARGE SCALE GENOMIC DNA]</scope>
    <source>
        <strain evidence="8">COT-253 OH1447</strain>
    </source>
</reference>
<keyword evidence="2" id="KW-0081">Bacteriolytic enzyme</keyword>
<evidence type="ECO:0000256" key="2">
    <source>
        <dbReference type="ARBA" id="ARBA00022638"/>
    </source>
</evidence>
<dbReference type="Gene3D" id="1.10.530.10">
    <property type="match status" value="1"/>
</dbReference>
<dbReference type="InterPro" id="IPR036779">
    <property type="entry name" value="LysM_dom_sf"/>
</dbReference>
<evidence type="ECO:0000256" key="5">
    <source>
        <dbReference type="SAM" id="SignalP"/>
    </source>
</evidence>
<evidence type="ECO:0000259" key="6">
    <source>
        <dbReference type="PROSITE" id="PS51782"/>
    </source>
</evidence>
<dbReference type="InterPro" id="IPR051056">
    <property type="entry name" value="Glycosyl_Hydrolase_73"/>
</dbReference>
<feature type="chain" id="PRO_5044240711" description="Peptidoglycan hydrolase" evidence="5">
    <location>
        <begin position="26"/>
        <end position="315"/>
    </location>
</feature>
<keyword evidence="1" id="KW-0929">Antimicrobial</keyword>
<dbReference type="SMART" id="SM00047">
    <property type="entry name" value="LYZ2"/>
    <property type="match status" value="1"/>
</dbReference>
<evidence type="ECO:0000256" key="1">
    <source>
        <dbReference type="ARBA" id="ARBA00022529"/>
    </source>
</evidence>
<dbReference type="GO" id="GO:0042742">
    <property type="term" value="P:defense response to bacterium"/>
    <property type="evidence" value="ECO:0007669"/>
    <property type="project" value="UniProtKB-KW"/>
</dbReference>
<name>A0AB34PHS2_9PORP</name>
<dbReference type="SUPFAM" id="SSF54106">
    <property type="entry name" value="LysM domain"/>
    <property type="match status" value="1"/>
</dbReference>
<comment type="caution">
    <text evidence="7">The sequence shown here is derived from an EMBL/GenBank/DDBJ whole genome shotgun (WGS) entry which is preliminary data.</text>
</comment>
<dbReference type="InterPro" id="IPR018392">
    <property type="entry name" value="LysM"/>
</dbReference>
<dbReference type="Gene3D" id="3.10.350.10">
    <property type="entry name" value="LysM domain"/>
    <property type="match status" value="1"/>
</dbReference>